<dbReference type="PANTHER" id="PTHR42701:SF1">
    <property type="entry name" value="IMIDAZOLE GLYCEROL PHOSPHATE SYNTHASE SUBUNIT HISH"/>
    <property type="match status" value="1"/>
</dbReference>
<dbReference type="InterPro" id="IPR010139">
    <property type="entry name" value="Imidazole-glycPsynth_HisH"/>
</dbReference>
<dbReference type="HAMAP" id="MF_00278">
    <property type="entry name" value="HisH"/>
    <property type="match status" value="1"/>
</dbReference>
<dbReference type="Pfam" id="PF00117">
    <property type="entry name" value="GATase"/>
    <property type="match status" value="1"/>
</dbReference>
<evidence type="ECO:0000256" key="9">
    <source>
        <dbReference type="ARBA" id="ARBA00049534"/>
    </source>
</evidence>
<evidence type="ECO:0000256" key="11">
    <source>
        <dbReference type="PIRSR" id="PIRSR000495-1"/>
    </source>
</evidence>
<keyword evidence="5 10" id="KW-0315">Glutamine amidotransferase</keyword>
<evidence type="ECO:0000313" key="14">
    <source>
        <dbReference type="Proteomes" id="UP000732377"/>
    </source>
</evidence>
<evidence type="ECO:0000256" key="7">
    <source>
        <dbReference type="ARBA" id="ARBA00023239"/>
    </source>
</evidence>
<gene>
    <name evidence="10" type="primary">hisH</name>
    <name evidence="13" type="ORF">CWE10_01035</name>
</gene>
<evidence type="ECO:0000256" key="4">
    <source>
        <dbReference type="ARBA" id="ARBA00022801"/>
    </source>
</evidence>
<protein>
    <recommendedName>
        <fullName evidence="10">Imidazole glycerol phosphate synthase subunit HisH</fullName>
        <ecNumber evidence="10">4.3.2.10</ecNumber>
    </recommendedName>
    <alternativeName>
        <fullName evidence="10">IGP synthase glutaminase subunit</fullName>
        <ecNumber evidence="10">3.5.1.2</ecNumber>
    </alternativeName>
    <alternativeName>
        <fullName evidence="10">IGP synthase subunit HisH</fullName>
    </alternativeName>
    <alternativeName>
        <fullName evidence="10">ImGP synthase subunit HisH</fullName>
        <shortName evidence="10">IGPS subunit HisH</shortName>
    </alternativeName>
</protein>
<proteinExistence type="inferred from homology"/>
<dbReference type="SUPFAM" id="SSF52317">
    <property type="entry name" value="Class I glutamine amidotransferase-like"/>
    <property type="match status" value="1"/>
</dbReference>
<sequence length="212" mass="22334">MVRIVIVDYGMGNLASVRNALRAVGFEAAVSDDPAAVAGADGLVLPGVGAFGTGMQNLARRGLDQAVRQAAAAGRPVLGICLGMQLLLAEGDEGGPRPGLGLLEGRVARLPDGLPLPQIGWNLVEPQRDHPLFAGLPTPFWAYFDHAYAVEGEPPSIALALTDYGRTYPSVVGRGNLLGIQFHPEKSSRAGLRMLANWGRMVCDLISTRPST</sequence>
<dbReference type="GO" id="GO:0000107">
    <property type="term" value="F:imidazoleglycerol-phosphate synthase activity"/>
    <property type="evidence" value="ECO:0007669"/>
    <property type="project" value="UniProtKB-UniRule"/>
</dbReference>
<evidence type="ECO:0000256" key="8">
    <source>
        <dbReference type="ARBA" id="ARBA00047838"/>
    </source>
</evidence>
<keyword evidence="4 10" id="KW-0378">Hydrolase</keyword>
<comment type="catalytic activity">
    <reaction evidence="9 10">
        <text>L-glutamine + H2O = L-glutamate + NH4(+)</text>
        <dbReference type="Rhea" id="RHEA:15889"/>
        <dbReference type="ChEBI" id="CHEBI:15377"/>
        <dbReference type="ChEBI" id="CHEBI:28938"/>
        <dbReference type="ChEBI" id="CHEBI:29985"/>
        <dbReference type="ChEBI" id="CHEBI:58359"/>
        <dbReference type="EC" id="3.5.1.2"/>
    </reaction>
</comment>
<evidence type="ECO:0000256" key="3">
    <source>
        <dbReference type="ARBA" id="ARBA00022605"/>
    </source>
</evidence>
<dbReference type="PANTHER" id="PTHR42701">
    <property type="entry name" value="IMIDAZOLE GLYCEROL PHOSPHATE SYNTHASE SUBUNIT HISH"/>
    <property type="match status" value="1"/>
</dbReference>
<comment type="subunit">
    <text evidence="2 10">Heterodimer of HisH and HisF.</text>
</comment>
<evidence type="ECO:0000313" key="13">
    <source>
        <dbReference type="EMBL" id="MBY6274791.1"/>
    </source>
</evidence>
<keyword evidence="3 10" id="KW-0028">Amino-acid biosynthesis</keyword>
<dbReference type="NCBIfam" id="TIGR01855">
    <property type="entry name" value="IMP_synth_hisH"/>
    <property type="match status" value="1"/>
</dbReference>
<dbReference type="InterPro" id="IPR029062">
    <property type="entry name" value="Class_I_gatase-like"/>
</dbReference>
<dbReference type="GO" id="GO:0004359">
    <property type="term" value="F:glutaminase activity"/>
    <property type="evidence" value="ECO:0007669"/>
    <property type="project" value="UniProtKB-EC"/>
</dbReference>
<comment type="subcellular location">
    <subcellularLocation>
        <location evidence="10">Cytoplasm</location>
    </subcellularLocation>
</comment>
<feature type="active site" description="Nucleophile" evidence="10 11">
    <location>
        <position position="81"/>
    </location>
</feature>
<dbReference type="PROSITE" id="PS51273">
    <property type="entry name" value="GATASE_TYPE_1"/>
    <property type="match status" value="1"/>
</dbReference>
<dbReference type="RefSeq" id="WP_273377499.1">
    <property type="nucleotide sequence ID" value="NZ_PIUK01000004.1"/>
</dbReference>
<evidence type="ECO:0000259" key="12">
    <source>
        <dbReference type="Pfam" id="PF00117"/>
    </source>
</evidence>
<dbReference type="AlphaFoldDB" id="A0A953LG16"/>
<comment type="catalytic activity">
    <reaction evidence="8 10">
        <text>5-[(5-phospho-1-deoxy-D-ribulos-1-ylimino)methylamino]-1-(5-phospho-beta-D-ribosyl)imidazole-4-carboxamide + L-glutamine = D-erythro-1-(imidazol-4-yl)glycerol 3-phosphate + 5-amino-1-(5-phospho-beta-D-ribosyl)imidazole-4-carboxamide + L-glutamate + H(+)</text>
        <dbReference type="Rhea" id="RHEA:24793"/>
        <dbReference type="ChEBI" id="CHEBI:15378"/>
        <dbReference type="ChEBI" id="CHEBI:29985"/>
        <dbReference type="ChEBI" id="CHEBI:58278"/>
        <dbReference type="ChEBI" id="CHEBI:58359"/>
        <dbReference type="ChEBI" id="CHEBI:58475"/>
        <dbReference type="ChEBI" id="CHEBI:58525"/>
        <dbReference type="EC" id="4.3.2.10"/>
    </reaction>
</comment>
<dbReference type="InterPro" id="IPR017926">
    <property type="entry name" value="GATASE"/>
</dbReference>
<accession>A0A953LG16</accession>
<reference evidence="13" key="1">
    <citation type="submission" date="2017-11" db="EMBL/GenBank/DDBJ databases">
        <title>Three new genomes from thermophilic consortium.</title>
        <authorList>
            <person name="Quaggio R."/>
            <person name="Amgarten D."/>
            <person name="Setubal J.C."/>
        </authorList>
    </citation>
    <scope>NUCLEOTIDE SEQUENCE</scope>
    <source>
        <strain evidence="13">ZCTH01-B2</strain>
    </source>
</reference>
<feature type="domain" description="Glutamine amidotransferase" evidence="12">
    <location>
        <begin position="5"/>
        <end position="197"/>
    </location>
</feature>
<evidence type="ECO:0000256" key="10">
    <source>
        <dbReference type="HAMAP-Rule" id="MF_00278"/>
    </source>
</evidence>
<dbReference type="CDD" id="cd01748">
    <property type="entry name" value="GATase1_IGP_Synthase"/>
    <property type="match status" value="1"/>
</dbReference>
<comment type="function">
    <text evidence="10">IGPS catalyzes the conversion of PRFAR and glutamine to IGP, AICAR and glutamate. The HisH subunit catalyzes the hydrolysis of glutamine to glutamate and ammonia as part of the synthesis of IGP and AICAR. The resulting ammonia molecule is channeled to the active site of HisF.</text>
</comment>
<name>A0A953LG16_SYMTR</name>
<feature type="active site" evidence="10 11">
    <location>
        <position position="185"/>
    </location>
</feature>
<dbReference type="GO" id="GO:0000105">
    <property type="term" value="P:L-histidine biosynthetic process"/>
    <property type="evidence" value="ECO:0007669"/>
    <property type="project" value="UniProtKB-UniRule"/>
</dbReference>
<evidence type="ECO:0000256" key="1">
    <source>
        <dbReference type="ARBA" id="ARBA00005091"/>
    </source>
</evidence>
<dbReference type="GO" id="GO:0005737">
    <property type="term" value="C:cytoplasm"/>
    <property type="evidence" value="ECO:0007669"/>
    <property type="project" value="UniProtKB-SubCell"/>
</dbReference>
<evidence type="ECO:0000256" key="2">
    <source>
        <dbReference type="ARBA" id="ARBA00011152"/>
    </source>
</evidence>
<comment type="pathway">
    <text evidence="1 10">Amino-acid biosynthesis; L-histidine biosynthesis; L-histidine from 5-phospho-alpha-D-ribose 1-diphosphate: step 5/9.</text>
</comment>
<dbReference type="Proteomes" id="UP000732377">
    <property type="component" value="Unassembled WGS sequence"/>
</dbReference>
<keyword evidence="10" id="KW-0963">Cytoplasm</keyword>
<dbReference type="EMBL" id="PIUK01000004">
    <property type="protein sequence ID" value="MBY6274791.1"/>
    <property type="molecule type" value="Genomic_DNA"/>
</dbReference>
<feature type="active site" evidence="10 11">
    <location>
        <position position="183"/>
    </location>
</feature>
<evidence type="ECO:0000256" key="5">
    <source>
        <dbReference type="ARBA" id="ARBA00022962"/>
    </source>
</evidence>
<dbReference type="EC" id="3.5.1.2" evidence="10"/>
<dbReference type="EC" id="4.3.2.10" evidence="10"/>
<dbReference type="PIRSF" id="PIRSF000495">
    <property type="entry name" value="Amidotransf_hisH"/>
    <property type="match status" value="1"/>
</dbReference>
<dbReference type="Gene3D" id="3.40.50.880">
    <property type="match status" value="1"/>
</dbReference>
<dbReference type="GO" id="GO:0016829">
    <property type="term" value="F:lyase activity"/>
    <property type="evidence" value="ECO:0007669"/>
    <property type="project" value="UniProtKB-KW"/>
</dbReference>
<dbReference type="PROSITE" id="PS51274">
    <property type="entry name" value="GATASE_COBBQ"/>
    <property type="match status" value="1"/>
</dbReference>
<keyword evidence="6 10" id="KW-0368">Histidine biosynthesis</keyword>
<organism evidence="13 14">
    <name type="scientific">Symbiobacterium thermophilum</name>
    <dbReference type="NCBI Taxonomy" id="2734"/>
    <lineage>
        <taxon>Bacteria</taxon>
        <taxon>Bacillati</taxon>
        <taxon>Bacillota</taxon>
        <taxon>Clostridia</taxon>
        <taxon>Eubacteriales</taxon>
        <taxon>Symbiobacteriaceae</taxon>
        <taxon>Symbiobacterium</taxon>
    </lineage>
</organism>
<evidence type="ECO:0000256" key="6">
    <source>
        <dbReference type="ARBA" id="ARBA00023102"/>
    </source>
</evidence>
<comment type="caution">
    <text evidence="13">The sequence shown here is derived from an EMBL/GenBank/DDBJ whole genome shotgun (WGS) entry which is preliminary data.</text>
</comment>
<keyword evidence="7 10" id="KW-0456">Lyase</keyword>